<dbReference type="AlphaFoldDB" id="A0A835H8A7"/>
<dbReference type="PANTHER" id="PTHR12549:SF38">
    <property type="entry name" value="JMJC DOMAIN-CONTAINING HISTONE DEMETHYLASE 2, ISOFORM A"/>
    <property type="match status" value="1"/>
</dbReference>
<dbReference type="GO" id="GO:0032454">
    <property type="term" value="F:histone H3K9 demethylase activity"/>
    <property type="evidence" value="ECO:0007669"/>
    <property type="project" value="InterPro"/>
</dbReference>
<dbReference type="PANTHER" id="PTHR12549">
    <property type="entry name" value="JMJC DOMAIN-CONTAINING HISTONE DEMETHYLATION PROTEIN"/>
    <property type="match status" value="1"/>
</dbReference>
<dbReference type="GO" id="GO:0000785">
    <property type="term" value="C:chromatin"/>
    <property type="evidence" value="ECO:0007669"/>
    <property type="project" value="TreeGrafter"/>
</dbReference>
<comment type="subcellular location">
    <subcellularLocation>
        <location evidence="1">Nucleus</location>
    </subcellularLocation>
</comment>
<protein>
    <submittedName>
        <fullName evidence="5">Uncharacterized protein</fullName>
    </submittedName>
</protein>
<dbReference type="EMBL" id="JADFTS010000008">
    <property type="protein sequence ID" value="KAF9594644.1"/>
    <property type="molecule type" value="Genomic_DNA"/>
</dbReference>
<dbReference type="Proteomes" id="UP000631114">
    <property type="component" value="Unassembled WGS sequence"/>
</dbReference>
<reference evidence="5 6" key="1">
    <citation type="submission" date="2020-10" db="EMBL/GenBank/DDBJ databases">
        <title>The Coptis chinensis genome and diversification of protoberbering-type alkaloids.</title>
        <authorList>
            <person name="Wang B."/>
            <person name="Shu S."/>
            <person name="Song C."/>
            <person name="Liu Y."/>
        </authorList>
    </citation>
    <scope>NUCLEOTIDE SEQUENCE [LARGE SCALE GENOMIC DNA]</scope>
    <source>
        <strain evidence="5">HL-2020</strain>
        <tissue evidence="5">Leaf</tissue>
    </source>
</reference>
<dbReference type="InterPro" id="IPR045109">
    <property type="entry name" value="LSDs-like"/>
</dbReference>
<sequence length="221" mass="24868">MLPGTKGRSPAWGNEAYCYQRQYVEHAHSQDTKASGKRSGWEGEGSLTDVVGQFPYWKTNIDCSLPCPPIECGGCGSKILELRHNLKANWTSNLLKSAEKLTSNSPFPNVDSPIGCSSCFPFVGKREVPKENSKKRRVVLRLLTAWIGVRLPRRPYQWPEMLKLKDWPSSSSFEDRLPRYGVEFIVALPFSDYTHPKSGILYTATKVPENLLKPNLGPKNI</sequence>
<evidence type="ECO:0000313" key="6">
    <source>
        <dbReference type="Proteomes" id="UP000631114"/>
    </source>
</evidence>
<gene>
    <name evidence="5" type="ORF">IFM89_034266</name>
</gene>
<dbReference type="GO" id="GO:0031490">
    <property type="term" value="F:chromatin DNA binding"/>
    <property type="evidence" value="ECO:0007669"/>
    <property type="project" value="TreeGrafter"/>
</dbReference>
<evidence type="ECO:0000256" key="4">
    <source>
        <dbReference type="ARBA" id="ARBA00023242"/>
    </source>
</evidence>
<dbReference type="GO" id="GO:0003712">
    <property type="term" value="F:transcription coregulator activity"/>
    <property type="evidence" value="ECO:0007669"/>
    <property type="project" value="TreeGrafter"/>
</dbReference>
<evidence type="ECO:0000256" key="1">
    <source>
        <dbReference type="ARBA" id="ARBA00004123"/>
    </source>
</evidence>
<dbReference type="GO" id="GO:0046872">
    <property type="term" value="F:metal ion binding"/>
    <property type="evidence" value="ECO:0007669"/>
    <property type="project" value="UniProtKB-KW"/>
</dbReference>
<keyword evidence="4" id="KW-0539">Nucleus</keyword>
<keyword evidence="3" id="KW-0479">Metal-binding</keyword>
<organism evidence="5 6">
    <name type="scientific">Coptis chinensis</name>
    <dbReference type="NCBI Taxonomy" id="261450"/>
    <lineage>
        <taxon>Eukaryota</taxon>
        <taxon>Viridiplantae</taxon>
        <taxon>Streptophyta</taxon>
        <taxon>Embryophyta</taxon>
        <taxon>Tracheophyta</taxon>
        <taxon>Spermatophyta</taxon>
        <taxon>Magnoliopsida</taxon>
        <taxon>Ranunculales</taxon>
        <taxon>Ranunculaceae</taxon>
        <taxon>Coptidoideae</taxon>
        <taxon>Coptis</taxon>
    </lineage>
</organism>
<dbReference type="OrthoDB" id="1682560at2759"/>
<comment type="similarity">
    <text evidence="2">Belongs to the JARID1 histone demethylase family.</text>
</comment>
<dbReference type="GO" id="GO:0006357">
    <property type="term" value="P:regulation of transcription by RNA polymerase II"/>
    <property type="evidence" value="ECO:0007669"/>
    <property type="project" value="TreeGrafter"/>
</dbReference>
<name>A0A835H8A7_9MAGN</name>
<proteinExistence type="inferred from homology"/>
<evidence type="ECO:0000256" key="3">
    <source>
        <dbReference type="ARBA" id="ARBA00022723"/>
    </source>
</evidence>
<dbReference type="GO" id="GO:0000118">
    <property type="term" value="C:histone deacetylase complex"/>
    <property type="evidence" value="ECO:0007669"/>
    <property type="project" value="TreeGrafter"/>
</dbReference>
<dbReference type="Gene3D" id="2.60.120.650">
    <property type="entry name" value="Cupin"/>
    <property type="match status" value="1"/>
</dbReference>
<evidence type="ECO:0000256" key="2">
    <source>
        <dbReference type="ARBA" id="ARBA00006801"/>
    </source>
</evidence>
<comment type="caution">
    <text evidence="5">The sequence shown here is derived from an EMBL/GenBank/DDBJ whole genome shotgun (WGS) entry which is preliminary data.</text>
</comment>
<accession>A0A835H8A7</accession>
<evidence type="ECO:0000313" key="5">
    <source>
        <dbReference type="EMBL" id="KAF9594644.1"/>
    </source>
</evidence>
<keyword evidence="6" id="KW-1185">Reference proteome</keyword>